<keyword evidence="3" id="KW-1185">Reference proteome</keyword>
<protein>
    <recommendedName>
        <fullName evidence="1">Zona occludens toxin N-terminal domain-containing protein</fullName>
    </recommendedName>
</protein>
<dbReference type="Gene3D" id="3.40.50.300">
    <property type="entry name" value="P-loop containing nucleotide triphosphate hydrolases"/>
    <property type="match status" value="1"/>
</dbReference>
<evidence type="ECO:0000313" key="2">
    <source>
        <dbReference type="EMBL" id="MDA3729896.1"/>
    </source>
</evidence>
<accession>A0AA42DJ68</accession>
<dbReference type="InterPro" id="IPR027417">
    <property type="entry name" value="P-loop_NTPase"/>
</dbReference>
<dbReference type="Pfam" id="PF05707">
    <property type="entry name" value="Zot"/>
    <property type="match status" value="1"/>
</dbReference>
<comment type="caution">
    <text evidence="2">The sequence shown here is derived from an EMBL/GenBank/DDBJ whole genome shotgun (WGS) entry which is preliminary data.</text>
</comment>
<dbReference type="Proteomes" id="UP001169242">
    <property type="component" value="Unassembled WGS sequence"/>
</dbReference>
<name>A0AA42DJ68_9FIRM</name>
<gene>
    <name evidence="2" type="ORF">PBV87_00015</name>
</gene>
<dbReference type="InterPro" id="IPR008900">
    <property type="entry name" value="Zot_N"/>
</dbReference>
<proteinExistence type="predicted"/>
<evidence type="ECO:0000313" key="3">
    <source>
        <dbReference type="Proteomes" id="UP001169242"/>
    </source>
</evidence>
<dbReference type="RefSeq" id="WP_271010666.1">
    <property type="nucleotide sequence ID" value="NZ_JAQIFT010000001.1"/>
</dbReference>
<organism evidence="2 3">
    <name type="scientific">Holtiella tumoricola</name>
    <dbReference type="NCBI Taxonomy" id="3018743"/>
    <lineage>
        <taxon>Bacteria</taxon>
        <taxon>Bacillati</taxon>
        <taxon>Bacillota</taxon>
        <taxon>Clostridia</taxon>
        <taxon>Lachnospirales</taxon>
        <taxon>Cellulosilyticaceae</taxon>
        <taxon>Holtiella</taxon>
    </lineage>
</organism>
<reference evidence="2" key="1">
    <citation type="journal article" date="2023" name="Int. J. Syst. Evol. Microbiol.">
        <title>&lt;i&gt;Holtiella tumoricola&lt;/i&gt; gen. nov. sp. nov., isolated from a human clinical sample.</title>
        <authorList>
            <person name="Allen-Vercoe E."/>
            <person name="Daigneault M.C."/>
            <person name="Vancuren S.J."/>
            <person name="Cochrane K."/>
            <person name="O'Neal L.L."/>
            <person name="Sankaranarayanan K."/>
            <person name="Lawson P.A."/>
        </authorList>
    </citation>
    <scope>NUCLEOTIDE SEQUENCE</scope>
    <source>
        <strain evidence="2">CC70A</strain>
    </source>
</reference>
<dbReference type="AlphaFoldDB" id="A0AA42DJ68"/>
<dbReference type="EMBL" id="JAQIFT010000001">
    <property type="protein sequence ID" value="MDA3729896.1"/>
    <property type="molecule type" value="Genomic_DNA"/>
</dbReference>
<evidence type="ECO:0000259" key="1">
    <source>
        <dbReference type="Pfam" id="PF05707"/>
    </source>
</evidence>
<feature type="domain" description="Zona occludens toxin N-terminal" evidence="1">
    <location>
        <begin position="53"/>
        <end position="121"/>
    </location>
</feature>
<dbReference type="SUPFAM" id="SSF52540">
    <property type="entry name" value="P-loop containing nucleoside triphosphate hydrolases"/>
    <property type="match status" value="1"/>
</dbReference>
<sequence>MIEVITGLPGFGKTATVTAWALRAMANGKTVYSNFHIKGAIYVRDPRELLGRPDIKNALIICDEMGILFDQLTMYSIDHNVWVELRQHRKDGIDILGTAQSIHDIAYPMRRLIQFEYNIYMKLFRFAIANCRNPQPRGEGYGKRIYYLSKRVFDSYDTNQKVLQDEDNLSSEDIVYTPPEAKLQRDILLEAFDIVSSNAISVKSL</sequence>